<gene>
    <name evidence="4" type="primary">cbpA</name>
    <name evidence="4" type="ORF">NCTC13456_01375</name>
</gene>
<dbReference type="GO" id="GO:0051082">
    <property type="term" value="F:unfolded protein binding"/>
    <property type="evidence" value="ECO:0007669"/>
    <property type="project" value="InterPro"/>
</dbReference>
<keyword evidence="1" id="KW-0143">Chaperone</keyword>
<evidence type="ECO:0000313" key="5">
    <source>
        <dbReference type="Proteomes" id="UP000254737"/>
    </source>
</evidence>
<dbReference type="EMBL" id="UFXS01000001">
    <property type="protein sequence ID" value="STD55127.1"/>
    <property type="molecule type" value="Genomic_DNA"/>
</dbReference>
<dbReference type="InterPro" id="IPR001623">
    <property type="entry name" value="DnaJ_domain"/>
</dbReference>
<dbReference type="PROSITE" id="PS50076">
    <property type="entry name" value="DNAJ_2"/>
    <property type="match status" value="1"/>
</dbReference>
<dbReference type="FunFam" id="2.60.260.20:FF:000013">
    <property type="entry name" value="DnaJ subfamily B member 11"/>
    <property type="match status" value="1"/>
</dbReference>
<dbReference type="SMART" id="SM00271">
    <property type="entry name" value="DnaJ"/>
    <property type="match status" value="1"/>
</dbReference>
<dbReference type="InterPro" id="IPR002939">
    <property type="entry name" value="DnaJ_C"/>
</dbReference>
<dbReference type="PANTHER" id="PTHR43096:SF52">
    <property type="entry name" value="DNAJ HOMOLOG 1, MITOCHONDRIAL-RELATED"/>
    <property type="match status" value="1"/>
</dbReference>
<dbReference type="Pfam" id="PF00226">
    <property type="entry name" value="DnaJ"/>
    <property type="match status" value="1"/>
</dbReference>
<dbReference type="Gene3D" id="2.60.260.20">
    <property type="entry name" value="Urease metallochaperone UreE, N-terminal domain"/>
    <property type="match status" value="2"/>
</dbReference>
<dbReference type="GO" id="GO:0042026">
    <property type="term" value="P:protein refolding"/>
    <property type="evidence" value="ECO:0007669"/>
    <property type="project" value="TreeGrafter"/>
</dbReference>
<dbReference type="GO" id="GO:0003677">
    <property type="term" value="F:DNA binding"/>
    <property type="evidence" value="ECO:0007669"/>
    <property type="project" value="UniProtKB-KW"/>
</dbReference>
<reference evidence="4 5" key="1">
    <citation type="submission" date="2018-06" db="EMBL/GenBank/DDBJ databases">
        <authorList>
            <consortium name="Pathogen Informatics"/>
            <person name="Doyle S."/>
        </authorList>
    </citation>
    <scope>NUCLEOTIDE SEQUENCE [LARGE SCALE GENOMIC DNA]</scope>
    <source>
        <strain evidence="4 5">NCTC13456</strain>
    </source>
</reference>
<sequence length="320" mass="36112">MSVLKKLELILIKLPHKLIITMAFIDYYTTLGLQKTASQDEIKKAYRKLARKYHPDLNPNNDEAAQKFKELNEANEVLSDPEKRKKYDKYGENWQHGEEYEKARQQQQQQQYQYSNSDFDGAEGFGDFDGYSDFFSSMFGREGRSRSTGYKGQDVNASLTLNLTDTLTSHKQTFAVNGKNIRITIPAGVEDGQTIKIKGHGGKGYNNGPNGDLYITFHIENNTSFEVNGADLSTIVEIDLYDAILGGEAMIDTLSGKVKVPIKEGTENNKKVKLKGKGLPIYKKDDQFGDLYVTFSVKTPTNLSAEEKELFEKLRSLKKA</sequence>
<organism evidence="4 5">
    <name type="scientific">Empedobacter falsenii</name>
    <dbReference type="NCBI Taxonomy" id="343874"/>
    <lineage>
        <taxon>Bacteria</taxon>
        <taxon>Pseudomonadati</taxon>
        <taxon>Bacteroidota</taxon>
        <taxon>Flavobacteriia</taxon>
        <taxon>Flavobacteriales</taxon>
        <taxon>Weeksellaceae</taxon>
        <taxon>Empedobacter</taxon>
    </lineage>
</organism>
<dbReference type="Proteomes" id="UP000254737">
    <property type="component" value="Unassembled WGS sequence"/>
</dbReference>
<feature type="compositionally biased region" description="Low complexity" evidence="2">
    <location>
        <begin position="105"/>
        <end position="114"/>
    </location>
</feature>
<dbReference type="InterPro" id="IPR036869">
    <property type="entry name" value="J_dom_sf"/>
</dbReference>
<dbReference type="InterPro" id="IPR018253">
    <property type="entry name" value="DnaJ_domain_CS"/>
</dbReference>
<dbReference type="STRING" id="343874.GCA_000805695_02875"/>
<protein>
    <submittedName>
        <fullName evidence="4">Curved DNA-binding protein</fullName>
    </submittedName>
</protein>
<dbReference type="PRINTS" id="PR00625">
    <property type="entry name" value="JDOMAIN"/>
</dbReference>
<dbReference type="Gene3D" id="1.10.287.110">
    <property type="entry name" value="DnaJ domain"/>
    <property type="match status" value="1"/>
</dbReference>
<proteinExistence type="predicted"/>
<dbReference type="PANTHER" id="PTHR43096">
    <property type="entry name" value="DNAJ HOMOLOG 1, MITOCHONDRIAL-RELATED"/>
    <property type="match status" value="1"/>
</dbReference>
<dbReference type="GO" id="GO:0005737">
    <property type="term" value="C:cytoplasm"/>
    <property type="evidence" value="ECO:0007669"/>
    <property type="project" value="TreeGrafter"/>
</dbReference>
<keyword evidence="4" id="KW-0238">DNA-binding</keyword>
<dbReference type="CDD" id="cd10747">
    <property type="entry name" value="DnaJ_C"/>
    <property type="match status" value="1"/>
</dbReference>
<name>A0A376G8H9_9FLAO</name>
<accession>A0A376G8H9</accession>
<dbReference type="CDD" id="cd06257">
    <property type="entry name" value="DnaJ"/>
    <property type="match status" value="1"/>
</dbReference>
<evidence type="ECO:0000259" key="3">
    <source>
        <dbReference type="PROSITE" id="PS50076"/>
    </source>
</evidence>
<dbReference type="PROSITE" id="PS00636">
    <property type="entry name" value="DNAJ_1"/>
    <property type="match status" value="1"/>
</dbReference>
<evidence type="ECO:0000256" key="2">
    <source>
        <dbReference type="SAM" id="MobiDB-lite"/>
    </source>
</evidence>
<dbReference type="AlphaFoldDB" id="A0A376G8H9"/>
<feature type="region of interest" description="Disordered" evidence="2">
    <location>
        <begin position="98"/>
        <end position="117"/>
    </location>
</feature>
<dbReference type="InterPro" id="IPR008971">
    <property type="entry name" value="HSP40/DnaJ_pept-bd"/>
</dbReference>
<dbReference type="SUPFAM" id="SSF49493">
    <property type="entry name" value="HSP40/DnaJ peptide-binding domain"/>
    <property type="match status" value="2"/>
</dbReference>
<dbReference type="Pfam" id="PF01556">
    <property type="entry name" value="DnaJ_C"/>
    <property type="match status" value="1"/>
</dbReference>
<evidence type="ECO:0000313" key="4">
    <source>
        <dbReference type="EMBL" id="STD55127.1"/>
    </source>
</evidence>
<dbReference type="SUPFAM" id="SSF46565">
    <property type="entry name" value="Chaperone J-domain"/>
    <property type="match status" value="1"/>
</dbReference>
<feature type="domain" description="J" evidence="3">
    <location>
        <begin position="26"/>
        <end position="91"/>
    </location>
</feature>
<evidence type="ECO:0000256" key="1">
    <source>
        <dbReference type="ARBA" id="ARBA00023186"/>
    </source>
</evidence>